<organism evidence="3 4">
    <name type="scientific">Ornithinibacillus bavariensis</name>
    <dbReference type="NCBI Taxonomy" id="545502"/>
    <lineage>
        <taxon>Bacteria</taxon>
        <taxon>Bacillati</taxon>
        <taxon>Bacillota</taxon>
        <taxon>Bacilli</taxon>
        <taxon>Bacillales</taxon>
        <taxon>Bacillaceae</taxon>
        <taxon>Ornithinibacillus</taxon>
    </lineage>
</organism>
<keyword evidence="1" id="KW-1133">Transmembrane helix</keyword>
<dbReference type="PANTHER" id="PTHR36834:SF1">
    <property type="entry name" value="INTEGRAL MEMBRANE PROTEIN"/>
    <property type="match status" value="1"/>
</dbReference>
<reference evidence="3" key="1">
    <citation type="submission" date="2021-03" db="EMBL/GenBank/DDBJ databases">
        <title>Antimicrobial resistance genes in bacteria isolated from Japanese honey, and their potential for conferring macrolide and lincosamide resistance in the American foulbrood pathogen Paenibacillus larvae.</title>
        <authorList>
            <person name="Okamoto M."/>
            <person name="Kumagai M."/>
            <person name="Kanamori H."/>
            <person name="Takamatsu D."/>
        </authorList>
    </citation>
    <scope>NUCLEOTIDE SEQUENCE</scope>
    <source>
        <strain evidence="3">J43TS3</strain>
    </source>
</reference>
<proteinExistence type="predicted"/>
<feature type="transmembrane region" description="Helical" evidence="1">
    <location>
        <begin position="6"/>
        <end position="25"/>
    </location>
</feature>
<feature type="transmembrane region" description="Helical" evidence="1">
    <location>
        <begin position="152"/>
        <end position="173"/>
    </location>
</feature>
<accession>A0A919XAP5</accession>
<keyword evidence="4" id="KW-1185">Reference proteome</keyword>
<sequence>MKYINDIPVLLILITLLVYALIRLIQKKKHVKIYREIINMLLIAYVECLLYLTLFPANGTSTPSLASINLIPFRTINLYINFQGDFSLQIINLLGNIVVFIPIGIFIVLFIKKATFIHSLLIGIGSTLFIEVMQLVLSINGVISRSFDVDDLLLNTIGVLIGYFMAILLRAYLKRADSRIRTLK</sequence>
<dbReference type="Proteomes" id="UP000676917">
    <property type="component" value="Unassembled WGS sequence"/>
</dbReference>
<feature type="transmembrane region" description="Helical" evidence="1">
    <location>
        <begin position="120"/>
        <end position="140"/>
    </location>
</feature>
<feature type="domain" description="VanZ-like" evidence="2">
    <location>
        <begin position="43"/>
        <end position="169"/>
    </location>
</feature>
<feature type="transmembrane region" description="Helical" evidence="1">
    <location>
        <begin position="90"/>
        <end position="111"/>
    </location>
</feature>
<dbReference type="RefSeq" id="WP_212922121.1">
    <property type="nucleotide sequence ID" value="NZ_BORP01000008.1"/>
</dbReference>
<evidence type="ECO:0000313" key="3">
    <source>
        <dbReference type="EMBL" id="GIO28666.1"/>
    </source>
</evidence>
<keyword evidence="1" id="KW-0472">Membrane</keyword>
<dbReference type="EMBL" id="BORP01000008">
    <property type="protein sequence ID" value="GIO28666.1"/>
    <property type="molecule type" value="Genomic_DNA"/>
</dbReference>
<dbReference type="InterPro" id="IPR053150">
    <property type="entry name" value="Teicoplanin_resist-assoc"/>
</dbReference>
<comment type="caution">
    <text evidence="3">The sequence shown here is derived from an EMBL/GenBank/DDBJ whole genome shotgun (WGS) entry which is preliminary data.</text>
</comment>
<protein>
    <recommendedName>
        <fullName evidence="2">VanZ-like domain-containing protein</fullName>
    </recommendedName>
</protein>
<feature type="transmembrane region" description="Helical" evidence="1">
    <location>
        <begin position="37"/>
        <end position="57"/>
    </location>
</feature>
<evidence type="ECO:0000256" key="1">
    <source>
        <dbReference type="SAM" id="Phobius"/>
    </source>
</evidence>
<dbReference type="PANTHER" id="PTHR36834">
    <property type="entry name" value="MEMBRANE PROTEIN-RELATED"/>
    <property type="match status" value="1"/>
</dbReference>
<evidence type="ECO:0000313" key="4">
    <source>
        <dbReference type="Proteomes" id="UP000676917"/>
    </source>
</evidence>
<dbReference type="AlphaFoldDB" id="A0A919XAP5"/>
<keyword evidence="1" id="KW-0812">Transmembrane</keyword>
<gene>
    <name evidence="3" type="ORF">J43TS3_32770</name>
</gene>
<dbReference type="InterPro" id="IPR006976">
    <property type="entry name" value="VanZ-like"/>
</dbReference>
<name>A0A919XAP5_9BACI</name>
<evidence type="ECO:0000259" key="2">
    <source>
        <dbReference type="Pfam" id="PF04892"/>
    </source>
</evidence>
<dbReference type="Pfam" id="PF04892">
    <property type="entry name" value="VanZ"/>
    <property type="match status" value="1"/>
</dbReference>